<dbReference type="GO" id="GO:0015986">
    <property type="term" value="P:proton motive force-driven ATP synthesis"/>
    <property type="evidence" value="ECO:0007669"/>
    <property type="project" value="InterPro"/>
</dbReference>
<feature type="transmembrane region" description="Helical" evidence="10">
    <location>
        <begin position="443"/>
        <end position="465"/>
    </location>
</feature>
<dbReference type="InterPro" id="IPR006808">
    <property type="entry name" value="ATP_synth_F0_gsu_mt"/>
</dbReference>
<dbReference type="PANTHER" id="PTHR12861:SF3">
    <property type="entry name" value="TRANSLOCON-ASSOCIATED PROTEIN SUBUNIT BETA"/>
    <property type="match status" value="1"/>
</dbReference>
<accession>A0A915PQV6</accession>
<keyword evidence="7" id="KW-0496">Mitochondrion</keyword>
<dbReference type="GO" id="GO:0045259">
    <property type="term" value="C:proton-transporting ATP synthase complex"/>
    <property type="evidence" value="ECO:0007669"/>
    <property type="project" value="UniProtKB-KW"/>
</dbReference>
<dbReference type="Proteomes" id="UP000887581">
    <property type="component" value="Unplaced"/>
</dbReference>
<evidence type="ECO:0000256" key="9">
    <source>
        <dbReference type="ARBA" id="ARBA00023310"/>
    </source>
</evidence>
<keyword evidence="3" id="KW-0813">Transport</keyword>
<dbReference type="Pfam" id="PF04718">
    <property type="entry name" value="ATP-synt_G"/>
    <property type="match status" value="1"/>
</dbReference>
<evidence type="ECO:0000256" key="6">
    <source>
        <dbReference type="ARBA" id="ARBA00023065"/>
    </source>
</evidence>
<keyword evidence="8 10" id="KW-0472">Membrane</keyword>
<evidence type="ECO:0000256" key="2">
    <source>
        <dbReference type="ARBA" id="ARBA00005699"/>
    </source>
</evidence>
<keyword evidence="10" id="KW-1133">Transmembrane helix</keyword>
<dbReference type="GO" id="GO:0031966">
    <property type="term" value="C:mitochondrial membrane"/>
    <property type="evidence" value="ECO:0007669"/>
    <property type="project" value="UniProtKB-SubCell"/>
</dbReference>
<sequence>MSFFAVAKPTDYFFKLGFIEKCRPARSFHWMSRPVGLFERLASAAGHIYRYQLTQLPRRKALWKDCWHKELKPPTLEDWPFIKKDFKQMMDAVVSRSYTQWTVMDAFVRTCVAVEIICWFFVGEAIGRRSFAGYIVPANYIDKKLANVVKRHKDHTYNVATSLVAVLFATSSVSEKSARLRKGSMKIAVGIIGGYGSFREIKTCIKCLISTSLNAKSSQVESIRRPTDCATSAHIKFTIPARVVILHSAVVVFAAHHVCWNMEVRMRDVGIRTSPVNAQKSCRSMYLLMRWRLLVFLMLYLNVTFGEDTDVNDSAHIVASKFTLSQYAVEGMDYVIDYRLYNVGDRAALRVALDDRDGFPTQAFDVIRGLLQVRWERISPSSNVSHSVVVRPRTLGSFNYSSAQITYYPNEDAKEVRISYTTAPGEGYIYRRKDYDRKFSAKVGVWLIFLMLVAPSTIVPFVLWYQKPPKGLENDATGFV</sequence>
<organism evidence="11 12">
    <name type="scientific">Setaria digitata</name>
    <dbReference type="NCBI Taxonomy" id="48799"/>
    <lineage>
        <taxon>Eukaryota</taxon>
        <taxon>Metazoa</taxon>
        <taxon>Ecdysozoa</taxon>
        <taxon>Nematoda</taxon>
        <taxon>Chromadorea</taxon>
        <taxon>Rhabditida</taxon>
        <taxon>Spirurina</taxon>
        <taxon>Spiruromorpha</taxon>
        <taxon>Filarioidea</taxon>
        <taxon>Setariidae</taxon>
        <taxon>Setaria</taxon>
    </lineage>
</organism>
<dbReference type="PANTHER" id="PTHR12861">
    <property type="entry name" value="TRANSLOCON-ASSOCIATED PROTEIN, BETA SUBUNIT PRECURSOR TRAP-BETA SIGNAL SEQUENCE RECEPTOR BETA SUBUNIT"/>
    <property type="match status" value="1"/>
</dbReference>
<feature type="transmembrane region" description="Helical" evidence="10">
    <location>
        <begin position="244"/>
        <end position="264"/>
    </location>
</feature>
<evidence type="ECO:0000256" key="7">
    <source>
        <dbReference type="ARBA" id="ARBA00023128"/>
    </source>
</evidence>
<keyword evidence="5" id="KW-0375">Hydrogen ion transport</keyword>
<dbReference type="GO" id="GO:0015078">
    <property type="term" value="F:proton transmembrane transporter activity"/>
    <property type="evidence" value="ECO:0007669"/>
    <property type="project" value="InterPro"/>
</dbReference>
<keyword evidence="6" id="KW-0406">Ion transport</keyword>
<dbReference type="Pfam" id="PF05753">
    <property type="entry name" value="TRAP_beta"/>
    <property type="match status" value="1"/>
</dbReference>
<reference evidence="12" key="1">
    <citation type="submission" date="2022-11" db="UniProtKB">
        <authorList>
            <consortium name="WormBaseParasite"/>
        </authorList>
    </citation>
    <scope>IDENTIFICATION</scope>
</reference>
<dbReference type="WBParaSite" id="sdigi.contig33.g2373.t1">
    <property type="protein sequence ID" value="sdigi.contig33.g2373.t1"/>
    <property type="gene ID" value="sdigi.contig33.g2373"/>
</dbReference>
<name>A0A915PQV6_9BILA</name>
<keyword evidence="11" id="KW-1185">Reference proteome</keyword>
<evidence type="ECO:0000256" key="8">
    <source>
        <dbReference type="ARBA" id="ARBA00023136"/>
    </source>
</evidence>
<comment type="subcellular location">
    <subcellularLocation>
        <location evidence="1">Mitochondrion membrane</location>
    </subcellularLocation>
</comment>
<evidence type="ECO:0000256" key="4">
    <source>
        <dbReference type="ARBA" id="ARBA00022547"/>
    </source>
</evidence>
<evidence type="ECO:0000313" key="11">
    <source>
        <dbReference type="Proteomes" id="UP000887581"/>
    </source>
</evidence>
<protein>
    <submittedName>
        <fullName evidence="12">Translocon-associated protein subunit beta</fullName>
    </submittedName>
</protein>
<evidence type="ECO:0000256" key="1">
    <source>
        <dbReference type="ARBA" id="ARBA00004325"/>
    </source>
</evidence>
<comment type="similarity">
    <text evidence="2">Belongs to the ATPase g subunit family.</text>
</comment>
<evidence type="ECO:0000256" key="5">
    <source>
        <dbReference type="ARBA" id="ARBA00022781"/>
    </source>
</evidence>
<keyword evidence="4" id="KW-0138">CF(0)</keyword>
<proteinExistence type="inferred from homology"/>
<evidence type="ECO:0000256" key="3">
    <source>
        <dbReference type="ARBA" id="ARBA00022448"/>
    </source>
</evidence>
<evidence type="ECO:0000313" key="12">
    <source>
        <dbReference type="WBParaSite" id="sdigi.contig33.g2373.t1"/>
    </source>
</evidence>
<keyword evidence="10" id="KW-0812">Transmembrane</keyword>
<evidence type="ECO:0000256" key="10">
    <source>
        <dbReference type="SAM" id="Phobius"/>
    </source>
</evidence>
<dbReference type="AlphaFoldDB" id="A0A915PQV6"/>
<keyword evidence="9" id="KW-0066">ATP synthesis</keyword>
<dbReference type="GO" id="GO:0005783">
    <property type="term" value="C:endoplasmic reticulum"/>
    <property type="evidence" value="ECO:0007669"/>
    <property type="project" value="TreeGrafter"/>
</dbReference>